<accession>A0ACA9L2J1</accession>
<evidence type="ECO:0000313" key="2">
    <source>
        <dbReference type="Proteomes" id="UP000789920"/>
    </source>
</evidence>
<protein>
    <submittedName>
        <fullName evidence="1">30169_t:CDS:1</fullName>
    </submittedName>
</protein>
<name>A0ACA9L2J1_9GLOM</name>
<organism evidence="1 2">
    <name type="scientific">Racocetra persica</name>
    <dbReference type="NCBI Taxonomy" id="160502"/>
    <lineage>
        <taxon>Eukaryota</taxon>
        <taxon>Fungi</taxon>
        <taxon>Fungi incertae sedis</taxon>
        <taxon>Mucoromycota</taxon>
        <taxon>Glomeromycotina</taxon>
        <taxon>Glomeromycetes</taxon>
        <taxon>Diversisporales</taxon>
        <taxon>Gigasporaceae</taxon>
        <taxon>Racocetra</taxon>
    </lineage>
</organism>
<dbReference type="EMBL" id="CAJVQC010002000">
    <property type="protein sequence ID" value="CAG8503921.1"/>
    <property type="molecule type" value="Genomic_DNA"/>
</dbReference>
<keyword evidence="2" id="KW-1185">Reference proteome</keyword>
<sequence>MVATRKQDYGVGQPVSKHDDKLKENGHDQEFGGSSDSELPSTQKLNINVTPSTSRRRRVNRKSQEKKPDTINFRKQKTPSVQIPDNLPSIIIPSDIPETNENPSDGLPIEFINPQSTERPPIIDDDIPINNIQQSRSAMIYDIWSNFISTITSVSVEIRKFTVGRKTTLSLAIFFILLFILLRPANEIDEVSIISVNETIDEMLRKTVPPIVERVLREKYGSVILPDKKQFNEWVMSAAHNLVQENIKTDIRNMPDFTLSSGGAPHVAIDGNNHIGNWFAFAGMRCQLAIQSSRTIYISTVSYQHLDRNLALDDTNILSAPARFAVLGIPDEKYLSNTTSKALEVSQGWNVNDFLEEYKDKDDLSEKIGIYLRSLEIIADNEEGQRSERAKELLMKYREQKLPYVENIENEDVEKEFPLSFESSHLLSIQEIISETIKSSKDLDIKILKWQQHTFQQLSNGI</sequence>
<evidence type="ECO:0000313" key="1">
    <source>
        <dbReference type="EMBL" id="CAG8503921.1"/>
    </source>
</evidence>
<proteinExistence type="predicted"/>
<dbReference type="Proteomes" id="UP000789920">
    <property type="component" value="Unassembled WGS sequence"/>
</dbReference>
<gene>
    <name evidence="1" type="ORF">RPERSI_LOCUS1949</name>
</gene>
<reference evidence="1" key="1">
    <citation type="submission" date="2021-06" db="EMBL/GenBank/DDBJ databases">
        <authorList>
            <person name="Kallberg Y."/>
            <person name="Tangrot J."/>
            <person name="Rosling A."/>
        </authorList>
    </citation>
    <scope>NUCLEOTIDE SEQUENCE</scope>
    <source>
        <strain evidence="1">MA461A</strain>
    </source>
</reference>
<feature type="non-terminal residue" evidence="1">
    <location>
        <position position="462"/>
    </location>
</feature>
<comment type="caution">
    <text evidence="1">The sequence shown here is derived from an EMBL/GenBank/DDBJ whole genome shotgun (WGS) entry which is preliminary data.</text>
</comment>